<evidence type="ECO:0000313" key="7">
    <source>
        <dbReference type="EMBL" id="SUM45502.1"/>
    </source>
</evidence>
<dbReference type="InterPro" id="IPR005510">
    <property type="entry name" value="Csm4"/>
</dbReference>
<dbReference type="InterPro" id="IPR040932">
    <property type="entry name" value="Csm4_C"/>
</dbReference>
<keyword evidence="4" id="KW-0051">Antiviral defense</keyword>
<keyword evidence="3" id="KW-0694">RNA-binding</keyword>
<evidence type="ECO:0000256" key="4">
    <source>
        <dbReference type="ARBA" id="ARBA00023118"/>
    </source>
</evidence>
<dbReference type="InterPro" id="IPR005537">
    <property type="entry name" value="RAMP_III_fam"/>
</dbReference>
<dbReference type="Pfam" id="PF03787">
    <property type="entry name" value="RAMPs"/>
    <property type="match status" value="1"/>
</dbReference>
<dbReference type="GO" id="GO:0051607">
    <property type="term" value="P:defense response to virus"/>
    <property type="evidence" value="ECO:0007669"/>
    <property type="project" value="UniProtKB-KW"/>
</dbReference>
<evidence type="ECO:0000313" key="8">
    <source>
        <dbReference type="Proteomes" id="UP000255549"/>
    </source>
</evidence>
<gene>
    <name evidence="7" type="ORF">NCTC11048_00486</name>
</gene>
<evidence type="ECO:0000259" key="6">
    <source>
        <dbReference type="Pfam" id="PF17953"/>
    </source>
</evidence>
<evidence type="ECO:0000256" key="3">
    <source>
        <dbReference type="ARBA" id="ARBA00022884"/>
    </source>
</evidence>
<reference evidence="7 8" key="1">
    <citation type="submission" date="2018-06" db="EMBL/GenBank/DDBJ databases">
        <authorList>
            <consortium name="Pathogen Informatics"/>
            <person name="Doyle S."/>
        </authorList>
    </citation>
    <scope>NUCLEOTIDE SEQUENCE [LARGE SCALE GENOMIC DNA]</scope>
    <source>
        <strain evidence="8">NCTC 11048</strain>
    </source>
</reference>
<sequence length="302" mass="34454">MVMKIFKLHFQTAVHFGNRRLSDGEMTISADTLFSALFIENLQLGQSQEWLCDDLILSDTFPFVNDLLYLPKPLIKIESKEEGHHKDFKKLKYIPIYHYLQFVKGELDAEDAKDLNEIFNVGHYALETKVSLLAQSMNPEAESEPYSVGTFTFEEDAGLYFIARGSEKTMIFLEKTLNALQFSGLGGKRSAGYGRFYIEVIKDSVMEELLNQKGNQHVLLTTAMATDEEIMETCNGARYILKKRSGFIQSTTYEEQLVKKKDFYSFAAGSVFLTPFKGGIFDVGHKGNHPIFRYAKPLWLEV</sequence>
<proteinExistence type="inferred from homology"/>
<accession>A0A380G420</accession>
<dbReference type="AlphaFoldDB" id="A0A380G420"/>
<evidence type="ECO:0000259" key="5">
    <source>
        <dbReference type="Pfam" id="PF03787"/>
    </source>
</evidence>
<protein>
    <recommendedName>
        <fullName evidence="2">CRISPR system Cms protein Csm4</fullName>
    </recommendedName>
</protein>
<dbReference type="GO" id="GO:0003723">
    <property type="term" value="F:RNA binding"/>
    <property type="evidence" value="ECO:0007669"/>
    <property type="project" value="UniProtKB-KW"/>
</dbReference>
<dbReference type="RefSeq" id="WP_026066871.1">
    <property type="nucleotide sequence ID" value="NZ_CAIB01000176.1"/>
</dbReference>
<organism evidence="7 8">
    <name type="scientific">Staphylococcus intermedius NCTC 11048</name>
    <dbReference type="NCBI Taxonomy" id="1141106"/>
    <lineage>
        <taxon>Bacteria</taxon>
        <taxon>Bacillati</taxon>
        <taxon>Bacillota</taxon>
        <taxon>Bacilli</taxon>
        <taxon>Bacillales</taxon>
        <taxon>Staphylococcaceae</taxon>
        <taxon>Staphylococcus</taxon>
        <taxon>Staphylococcus intermedius group</taxon>
    </lineage>
</organism>
<comment type="similarity">
    <text evidence="1">Belongs to the CRISPR-associated Csm4 family.</text>
</comment>
<keyword evidence="8" id="KW-1185">Reference proteome</keyword>
<evidence type="ECO:0000256" key="2">
    <source>
        <dbReference type="ARBA" id="ARBA00016109"/>
    </source>
</evidence>
<dbReference type="Pfam" id="PF17953">
    <property type="entry name" value="Csm4_C"/>
    <property type="match status" value="1"/>
</dbReference>
<feature type="domain" description="Csm4 C-terminal" evidence="6">
    <location>
        <begin position="212"/>
        <end position="302"/>
    </location>
</feature>
<dbReference type="NCBIfam" id="TIGR01903">
    <property type="entry name" value="cas5_csm4"/>
    <property type="match status" value="1"/>
</dbReference>
<feature type="domain" description="CRISPR type III-associated protein" evidence="5">
    <location>
        <begin position="8"/>
        <end position="196"/>
    </location>
</feature>
<dbReference type="Proteomes" id="UP000255549">
    <property type="component" value="Unassembled WGS sequence"/>
</dbReference>
<dbReference type="OrthoDB" id="9792564at2"/>
<dbReference type="EMBL" id="UHDP01000003">
    <property type="protein sequence ID" value="SUM45502.1"/>
    <property type="molecule type" value="Genomic_DNA"/>
</dbReference>
<evidence type="ECO:0000256" key="1">
    <source>
        <dbReference type="ARBA" id="ARBA00005772"/>
    </source>
</evidence>
<dbReference type="STRING" id="1141106.GCA_000308095_00913"/>
<name>A0A380G420_STAIN</name>